<keyword evidence="8" id="KW-1185">Reference proteome</keyword>
<dbReference type="PANTHER" id="PTHR43776:SF7">
    <property type="entry name" value="D,D-DIPEPTIDE TRANSPORT ATP-BINDING PROTEIN DDPF-RELATED"/>
    <property type="match status" value="1"/>
</dbReference>
<dbReference type="Gene3D" id="3.40.50.300">
    <property type="entry name" value="P-loop containing nucleotide triphosphate hydrolases"/>
    <property type="match status" value="1"/>
</dbReference>
<evidence type="ECO:0000256" key="3">
    <source>
        <dbReference type="ARBA" id="ARBA00022741"/>
    </source>
</evidence>
<organism evidence="7 8">
    <name type="scientific">Streptacidiphilus pinicola</name>
    <dbReference type="NCBI Taxonomy" id="2219663"/>
    <lineage>
        <taxon>Bacteria</taxon>
        <taxon>Bacillati</taxon>
        <taxon>Actinomycetota</taxon>
        <taxon>Actinomycetes</taxon>
        <taxon>Kitasatosporales</taxon>
        <taxon>Streptomycetaceae</taxon>
        <taxon>Streptacidiphilus</taxon>
    </lineage>
</organism>
<evidence type="ECO:0000313" key="8">
    <source>
        <dbReference type="Proteomes" id="UP000248889"/>
    </source>
</evidence>
<comment type="caution">
    <text evidence="7">The sequence shown here is derived from an EMBL/GenBank/DDBJ whole genome shotgun (WGS) entry which is preliminary data.</text>
</comment>
<dbReference type="Proteomes" id="UP000248889">
    <property type="component" value="Unassembled WGS sequence"/>
</dbReference>
<protein>
    <submittedName>
        <fullName evidence="7">Dipeptide/oligopeptide/nickel ABC transporter ATP-binding protein</fullName>
    </submittedName>
</protein>
<dbReference type="GO" id="GO:0055085">
    <property type="term" value="P:transmembrane transport"/>
    <property type="evidence" value="ECO:0007669"/>
    <property type="project" value="UniProtKB-ARBA"/>
</dbReference>
<dbReference type="OrthoDB" id="3326974at2"/>
<dbReference type="SMART" id="SM00382">
    <property type="entry name" value="AAA"/>
    <property type="match status" value="1"/>
</dbReference>
<name>A0A2X0IN96_9ACTN</name>
<dbReference type="PANTHER" id="PTHR43776">
    <property type="entry name" value="TRANSPORT ATP-BINDING PROTEIN"/>
    <property type="match status" value="1"/>
</dbReference>
<keyword evidence="3" id="KW-0547">Nucleotide-binding</keyword>
<dbReference type="AlphaFoldDB" id="A0A2X0IN96"/>
<feature type="region of interest" description="Disordered" evidence="5">
    <location>
        <begin position="1"/>
        <end position="29"/>
    </location>
</feature>
<dbReference type="NCBIfam" id="TIGR01727">
    <property type="entry name" value="oligo_HPY"/>
    <property type="match status" value="1"/>
</dbReference>
<dbReference type="SUPFAM" id="SSF52540">
    <property type="entry name" value="P-loop containing nucleoside triphosphate hydrolases"/>
    <property type="match status" value="1"/>
</dbReference>
<sequence>MRATGRRTPAGTAPHPADAGSRRTPGGDLVNRPVLEANNLLKRFPVFNGLTRRRVGHVTAVDGVSLRVEPGETLGLVGESGCGKSTVARLLTRLVDPTSGTVHLNGTEVTGLGQEALRPLRRDLQMVFQDPFSSLNPRQTVRQILAAPYRYQGLEPAEPVEELLERVGLRPEHAARHPHEFSGGQAQRIGIARALALRPRLVVCDEPVSALDVSVQAQVLNLLKDLQQQYGLAYVFIAHDLGVVRQISSRIAVMYLGTVVERADRDTLFSRAAHPYTHALLSAVPLPDPDAERSRERIRLDGDLPSPLNPPGGCPFRTRCPKAAERCAAERPDLRAIAEGHEVACHYPEPLSAERTAPTP</sequence>
<dbReference type="InterPro" id="IPR013563">
    <property type="entry name" value="Oligopep_ABC_C"/>
</dbReference>
<dbReference type="InterPro" id="IPR017871">
    <property type="entry name" value="ABC_transporter-like_CS"/>
</dbReference>
<accession>A0A2X0IN96</accession>
<dbReference type="GO" id="GO:0016887">
    <property type="term" value="F:ATP hydrolysis activity"/>
    <property type="evidence" value="ECO:0007669"/>
    <property type="project" value="InterPro"/>
</dbReference>
<keyword evidence="2" id="KW-0813">Transport</keyword>
<dbReference type="CDD" id="cd03257">
    <property type="entry name" value="ABC_NikE_OppD_transporters"/>
    <property type="match status" value="1"/>
</dbReference>
<dbReference type="FunFam" id="3.40.50.300:FF:000016">
    <property type="entry name" value="Oligopeptide ABC transporter ATP-binding component"/>
    <property type="match status" value="1"/>
</dbReference>
<proteinExistence type="inferred from homology"/>
<keyword evidence="4 7" id="KW-0067">ATP-binding</keyword>
<dbReference type="PROSITE" id="PS50893">
    <property type="entry name" value="ABC_TRANSPORTER_2"/>
    <property type="match status" value="1"/>
</dbReference>
<evidence type="ECO:0000256" key="5">
    <source>
        <dbReference type="SAM" id="MobiDB-lite"/>
    </source>
</evidence>
<evidence type="ECO:0000256" key="2">
    <source>
        <dbReference type="ARBA" id="ARBA00022448"/>
    </source>
</evidence>
<evidence type="ECO:0000256" key="4">
    <source>
        <dbReference type="ARBA" id="ARBA00022840"/>
    </source>
</evidence>
<dbReference type="InterPro" id="IPR003593">
    <property type="entry name" value="AAA+_ATPase"/>
</dbReference>
<dbReference type="EMBL" id="QKYN01000032">
    <property type="protein sequence ID" value="RAG86137.1"/>
    <property type="molecule type" value="Genomic_DNA"/>
</dbReference>
<dbReference type="PROSITE" id="PS00211">
    <property type="entry name" value="ABC_TRANSPORTER_1"/>
    <property type="match status" value="1"/>
</dbReference>
<evidence type="ECO:0000256" key="1">
    <source>
        <dbReference type="ARBA" id="ARBA00005417"/>
    </source>
</evidence>
<feature type="domain" description="ABC transporter" evidence="6">
    <location>
        <begin position="35"/>
        <end position="281"/>
    </location>
</feature>
<evidence type="ECO:0000259" key="6">
    <source>
        <dbReference type="PROSITE" id="PS50893"/>
    </source>
</evidence>
<dbReference type="Pfam" id="PF08352">
    <property type="entry name" value="oligo_HPY"/>
    <property type="match status" value="1"/>
</dbReference>
<gene>
    <name evidence="7" type="ORF">DN069_08130</name>
</gene>
<dbReference type="InterPro" id="IPR027417">
    <property type="entry name" value="P-loop_NTPase"/>
</dbReference>
<evidence type="ECO:0000313" key="7">
    <source>
        <dbReference type="EMBL" id="RAG86137.1"/>
    </source>
</evidence>
<dbReference type="InterPro" id="IPR003439">
    <property type="entry name" value="ABC_transporter-like_ATP-bd"/>
</dbReference>
<comment type="similarity">
    <text evidence="1">Belongs to the ABC transporter superfamily.</text>
</comment>
<dbReference type="NCBIfam" id="NF008453">
    <property type="entry name" value="PRK11308.1"/>
    <property type="match status" value="1"/>
</dbReference>
<dbReference type="Pfam" id="PF00005">
    <property type="entry name" value="ABC_tran"/>
    <property type="match status" value="1"/>
</dbReference>
<dbReference type="GO" id="GO:0015833">
    <property type="term" value="P:peptide transport"/>
    <property type="evidence" value="ECO:0007669"/>
    <property type="project" value="InterPro"/>
</dbReference>
<reference evidence="7 8" key="1">
    <citation type="submission" date="2018-06" db="EMBL/GenBank/DDBJ databases">
        <title>Streptacidiphilus pinicola sp. nov., isolated from pine grove soil.</title>
        <authorList>
            <person name="Roh S.G."/>
            <person name="Park S."/>
            <person name="Kim M.-K."/>
            <person name="Yun B.-R."/>
            <person name="Park J."/>
            <person name="Kim M.J."/>
            <person name="Kim Y.S."/>
            <person name="Kim S.B."/>
        </authorList>
    </citation>
    <scope>NUCLEOTIDE SEQUENCE [LARGE SCALE GENOMIC DNA]</scope>
    <source>
        <strain evidence="7 8">MMS16-CNU450</strain>
    </source>
</reference>
<dbReference type="InterPro" id="IPR050319">
    <property type="entry name" value="ABC_transp_ATP-bind"/>
</dbReference>
<dbReference type="GO" id="GO:0005524">
    <property type="term" value="F:ATP binding"/>
    <property type="evidence" value="ECO:0007669"/>
    <property type="project" value="UniProtKB-KW"/>
</dbReference>